<proteinExistence type="predicted"/>
<evidence type="ECO:0008006" key="4">
    <source>
        <dbReference type="Google" id="ProtNLM"/>
    </source>
</evidence>
<gene>
    <name evidence="2" type="ORF">RRG08_024685</name>
</gene>
<dbReference type="PANTHER" id="PTHR47027:SF25">
    <property type="entry name" value="REVERSE TRANSCRIPTASE DOMAIN-CONTAINING PROTEIN"/>
    <property type="match status" value="1"/>
</dbReference>
<reference evidence="2" key="1">
    <citation type="journal article" date="2023" name="G3 (Bethesda)">
        <title>A reference genome for the long-term kleptoplast-retaining sea slug Elysia crispata morphotype clarki.</title>
        <authorList>
            <person name="Eastman K.E."/>
            <person name="Pendleton A.L."/>
            <person name="Shaikh M.A."/>
            <person name="Suttiyut T."/>
            <person name="Ogas R."/>
            <person name="Tomko P."/>
            <person name="Gavelis G."/>
            <person name="Widhalm J.R."/>
            <person name="Wisecaver J.H."/>
        </authorList>
    </citation>
    <scope>NUCLEOTIDE SEQUENCE</scope>
    <source>
        <strain evidence="2">ECLA1</strain>
    </source>
</reference>
<dbReference type="PANTHER" id="PTHR47027">
    <property type="entry name" value="REVERSE TRANSCRIPTASE DOMAIN-CONTAINING PROTEIN"/>
    <property type="match status" value="1"/>
</dbReference>
<feature type="compositionally biased region" description="Polar residues" evidence="1">
    <location>
        <begin position="166"/>
        <end position="175"/>
    </location>
</feature>
<feature type="compositionally biased region" description="Polar residues" evidence="1">
    <location>
        <begin position="127"/>
        <end position="139"/>
    </location>
</feature>
<evidence type="ECO:0000313" key="2">
    <source>
        <dbReference type="EMBL" id="KAK3741937.1"/>
    </source>
</evidence>
<feature type="region of interest" description="Disordered" evidence="1">
    <location>
        <begin position="120"/>
        <end position="202"/>
    </location>
</feature>
<keyword evidence="3" id="KW-1185">Reference proteome</keyword>
<dbReference type="AlphaFoldDB" id="A0AAE1CXG1"/>
<sequence>MKESTSGSRNGIQWTLWTQLDDLDFADDIALVSHNHSQMQDKTSTVNQLSGSIELRIHPGKSKMLKIKTEDTQAITIGGKPLEVVKNFTYIGIVTDHSGGTAADVRSRVDPAHILARKNSKRGVVEQSRTAPNPGGNNTEKMEMAGAHSQKAKKQHYKTILAVEPSRQTEQGKTTDNTEKKFGRGDEGKWSLMEGHYTDGLG</sequence>
<evidence type="ECO:0000313" key="3">
    <source>
        <dbReference type="Proteomes" id="UP001283361"/>
    </source>
</evidence>
<protein>
    <recommendedName>
        <fullName evidence="4">Reverse transcriptase domain-containing protein</fullName>
    </recommendedName>
</protein>
<evidence type="ECO:0000256" key="1">
    <source>
        <dbReference type="SAM" id="MobiDB-lite"/>
    </source>
</evidence>
<organism evidence="2 3">
    <name type="scientific">Elysia crispata</name>
    <name type="common">lettuce slug</name>
    <dbReference type="NCBI Taxonomy" id="231223"/>
    <lineage>
        <taxon>Eukaryota</taxon>
        <taxon>Metazoa</taxon>
        <taxon>Spiralia</taxon>
        <taxon>Lophotrochozoa</taxon>
        <taxon>Mollusca</taxon>
        <taxon>Gastropoda</taxon>
        <taxon>Heterobranchia</taxon>
        <taxon>Euthyneura</taxon>
        <taxon>Panpulmonata</taxon>
        <taxon>Sacoglossa</taxon>
        <taxon>Placobranchoidea</taxon>
        <taxon>Plakobranchidae</taxon>
        <taxon>Elysia</taxon>
    </lineage>
</organism>
<name>A0AAE1CXG1_9GAST</name>
<dbReference type="EMBL" id="JAWDGP010006383">
    <property type="protein sequence ID" value="KAK3741937.1"/>
    <property type="molecule type" value="Genomic_DNA"/>
</dbReference>
<dbReference type="Proteomes" id="UP001283361">
    <property type="component" value="Unassembled WGS sequence"/>
</dbReference>
<comment type="caution">
    <text evidence="2">The sequence shown here is derived from an EMBL/GenBank/DDBJ whole genome shotgun (WGS) entry which is preliminary data.</text>
</comment>
<feature type="compositionally biased region" description="Basic and acidic residues" evidence="1">
    <location>
        <begin position="176"/>
        <end position="189"/>
    </location>
</feature>
<accession>A0AAE1CXG1</accession>